<evidence type="ECO:0000313" key="2">
    <source>
        <dbReference type="Proteomes" id="UP000238296"/>
    </source>
</evidence>
<accession>A0A2S8BBG4</accession>
<gene>
    <name evidence="1" type="ORF">C1Y40_05850</name>
</gene>
<protein>
    <submittedName>
        <fullName evidence="1">Uncharacterized protein</fullName>
    </submittedName>
</protein>
<evidence type="ECO:0000313" key="1">
    <source>
        <dbReference type="EMBL" id="PQM43992.1"/>
    </source>
</evidence>
<reference evidence="1 2" key="1">
    <citation type="journal article" date="2017" name="Int. J. Syst. Evol. Microbiol.">
        <title>Mycobacterium talmoniae sp. nov., a slowly growing mycobacterium isolated from human respiratory samples.</title>
        <authorList>
            <person name="Davidson R.M."/>
            <person name="DeGroote M.A."/>
            <person name="Marola J.L."/>
            <person name="Buss S."/>
            <person name="Jones V."/>
            <person name="McNeil M.R."/>
            <person name="Freifeld A.G."/>
            <person name="Elaine Epperson L."/>
            <person name="Hasan N.A."/>
            <person name="Jackson M."/>
            <person name="Iwen P.C."/>
            <person name="Salfinger M."/>
            <person name="Strong M."/>
        </authorList>
    </citation>
    <scope>NUCLEOTIDE SEQUENCE [LARGE SCALE GENOMIC DNA]</scope>
    <source>
        <strain evidence="1 2">ATCC BAA-2683</strain>
    </source>
</reference>
<comment type="caution">
    <text evidence="1">The sequence shown here is derived from an EMBL/GenBank/DDBJ whole genome shotgun (WGS) entry which is preliminary data.</text>
</comment>
<name>A0A2S8BBG4_9MYCO</name>
<dbReference type="EMBL" id="PPEA01001078">
    <property type="protein sequence ID" value="PQM43992.1"/>
    <property type="molecule type" value="Genomic_DNA"/>
</dbReference>
<dbReference type="AlphaFoldDB" id="A0A2S8BBG4"/>
<proteinExistence type="predicted"/>
<dbReference type="Proteomes" id="UP000238296">
    <property type="component" value="Unassembled WGS sequence"/>
</dbReference>
<sequence length="34" mass="3562">MVFSPKKLVATNTPWMTWLVASSGRVGIAASAAL</sequence>
<organism evidence="1 2">
    <name type="scientific">Mycobacterium talmoniae</name>
    <dbReference type="NCBI Taxonomy" id="1858794"/>
    <lineage>
        <taxon>Bacteria</taxon>
        <taxon>Bacillati</taxon>
        <taxon>Actinomycetota</taxon>
        <taxon>Actinomycetes</taxon>
        <taxon>Mycobacteriales</taxon>
        <taxon>Mycobacteriaceae</taxon>
        <taxon>Mycobacterium</taxon>
    </lineage>
</organism>